<gene>
    <name evidence="6" type="primary">hydA</name>
    <name evidence="6" type="ORF">GH807_01055</name>
</gene>
<comment type="similarity">
    <text evidence="2">Belongs to the metallo-dependent hydrolases superfamily. Hydantoinase/dihydropyrimidinase family.</text>
</comment>
<evidence type="ECO:0000259" key="5">
    <source>
        <dbReference type="Pfam" id="PF01979"/>
    </source>
</evidence>
<dbReference type="Pfam" id="PF01979">
    <property type="entry name" value="Amidohydro_1"/>
    <property type="match status" value="2"/>
</dbReference>
<sequence>MIIIKNGDLVSDAVTQGDIAVDGNKIVRIASHIEPTEDDRVVDASGCYVFPGFIDAHTHFAMKNAMTTTADDFQSGTKAAVLGGTTTIINFASPSETGSLVEGFNESLAKAQGVSSCNYRFHMEITHFDKKVETEIKAMKQLGVTSFKVYLAYGFRLMDDDIYRSLEAVKAVGGVLGAHCENGYLIDVLTEKCRIRGELSPASHPLCHTAEIEAEAINRLATIGKMVDYPVHVVHLSSQAGLEEIRQARASGIQITVETCPQYLLLDDSCYHLPGFESAKFMFSPPARSRADQIALRQAVVNGEIQTIATDHCSYNFDGQKTLGRDDFTKVPNGIPGVQQRVSLMYTLFHETEGLGPVQLVRLLSENPARLYGLYPQKGVLAVGSDADLVIYKKDGESVIKAENQAENVDYTPYEGFKVNGCVKDVFLNGDQVVVNDKLIVKNNGVYAK</sequence>
<dbReference type="SUPFAM" id="SSF51338">
    <property type="entry name" value="Composite domain of metallo-dependent hydrolases"/>
    <property type="match status" value="1"/>
</dbReference>
<dbReference type="InterPro" id="IPR011778">
    <property type="entry name" value="Hydantoinase/dihydroPyrase"/>
</dbReference>
<accession>A0ABR6WHM8</accession>
<dbReference type="EMBL" id="WJBB01000001">
    <property type="protein sequence ID" value="MBC3795640.1"/>
    <property type="molecule type" value="Genomic_DNA"/>
</dbReference>
<evidence type="ECO:0000256" key="2">
    <source>
        <dbReference type="ARBA" id="ARBA00008829"/>
    </source>
</evidence>
<keyword evidence="3" id="KW-0479">Metal-binding</keyword>
<dbReference type="InterPro" id="IPR032466">
    <property type="entry name" value="Metal_Hydrolase"/>
</dbReference>
<comment type="cofactor">
    <cofactor evidence="1">
        <name>Zn(2+)</name>
        <dbReference type="ChEBI" id="CHEBI:29105"/>
    </cofactor>
</comment>
<keyword evidence="4 6" id="KW-0378">Hydrolase</keyword>
<evidence type="ECO:0000256" key="4">
    <source>
        <dbReference type="ARBA" id="ARBA00022801"/>
    </source>
</evidence>
<evidence type="ECO:0000313" key="6">
    <source>
        <dbReference type="EMBL" id="MBC3795640.1"/>
    </source>
</evidence>
<dbReference type="EC" id="3.5.2.2" evidence="6"/>
<evidence type="ECO:0000256" key="3">
    <source>
        <dbReference type="ARBA" id="ARBA00022723"/>
    </source>
</evidence>
<protein>
    <submittedName>
        <fullName evidence="6">Dihydropyrimidinase</fullName>
        <ecNumber evidence="6">3.5.2.2</ecNumber>
    </submittedName>
</protein>
<dbReference type="InterPro" id="IPR011059">
    <property type="entry name" value="Metal-dep_hydrolase_composite"/>
</dbReference>
<dbReference type="PANTHER" id="PTHR11647:SF1">
    <property type="entry name" value="COLLAPSIN RESPONSE MEDIATOR PROTEIN"/>
    <property type="match status" value="1"/>
</dbReference>
<dbReference type="InterPro" id="IPR006680">
    <property type="entry name" value="Amidohydro-rel"/>
</dbReference>
<dbReference type="Gene3D" id="3.20.20.140">
    <property type="entry name" value="Metal-dependent hydrolases"/>
    <property type="match status" value="1"/>
</dbReference>
<proteinExistence type="inferred from homology"/>
<dbReference type="InterPro" id="IPR050378">
    <property type="entry name" value="Metallo-dep_Hydrolases_sf"/>
</dbReference>
<reference evidence="6 7" key="1">
    <citation type="journal article" date="2020" name="mSystems">
        <title>Defining Genomic and Predicted Metabolic Features of the Acetobacterium Genus.</title>
        <authorList>
            <person name="Ross D.E."/>
            <person name="Marshall C.W."/>
            <person name="Gulliver D."/>
            <person name="May H.D."/>
            <person name="Norman R.S."/>
        </authorList>
    </citation>
    <scope>NUCLEOTIDE SEQUENCE [LARGE SCALE GENOMIC DNA]</scope>
    <source>
        <strain evidence="6 7">DSM 9173</strain>
    </source>
</reference>
<dbReference type="Proteomes" id="UP000653358">
    <property type="component" value="Unassembled WGS sequence"/>
</dbReference>
<evidence type="ECO:0000313" key="7">
    <source>
        <dbReference type="Proteomes" id="UP000653358"/>
    </source>
</evidence>
<dbReference type="SUPFAM" id="SSF51556">
    <property type="entry name" value="Metallo-dependent hydrolases"/>
    <property type="match status" value="1"/>
</dbReference>
<dbReference type="GO" id="GO:0004157">
    <property type="term" value="F:dihydropyrimidinase activity"/>
    <property type="evidence" value="ECO:0007669"/>
    <property type="project" value="UniProtKB-EC"/>
</dbReference>
<dbReference type="PANTHER" id="PTHR11647">
    <property type="entry name" value="HYDRANTOINASE/DIHYDROPYRIMIDINASE FAMILY MEMBER"/>
    <property type="match status" value="1"/>
</dbReference>
<keyword evidence="7" id="KW-1185">Reference proteome</keyword>
<comment type="caution">
    <text evidence="6">The sequence shown here is derived from an EMBL/GenBank/DDBJ whole genome shotgun (WGS) entry which is preliminary data.</text>
</comment>
<dbReference type="NCBIfam" id="TIGR02033">
    <property type="entry name" value="D-hydantoinase"/>
    <property type="match status" value="1"/>
</dbReference>
<feature type="domain" description="Amidohydrolase-related" evidence="5">
    <location>
        <begin position="48"/>
        <end position="182"/>
    </location>
</feature>
<feature type="domain" description="Amidohydrolase-related" evidence="5">
    <location>
        <begin position="208"/>
        <end position="433"/>
    </location>
</feature>
<name>A0ABR6WHM8_9FIRM</name>
<dbReference type="RefSeq" id="WP_148601983.1">
    <property type="nucleotide sequence ID" value="NZ_RXYB01000001.1"/>
</dbReference>
<dbReference type="Gene3D" id="2.30.40.10">
    <property type="entry name" value="Urease, subunit C, domain 1"/>
    <property type="match status" value="1"/>
</dbReference>
<organism evidence="6 7">
    <name type="scientific">Acetobacterium tundrae</name>
    <dbReference type="NCBI Taxonomy" id="132932"/>
    <lineage>
        <taxon>Bacteria</taxon>
        <taxon>Bacillati</taxon>
        <taxon>Bacillota</taxon>
        <taxon>Clostridia</taxon>
        <taxon>Eubacteriales</taxon>
        <taxon>Eubacteriaceae</taxon>
        <taxon>Acetobacterium</taxon>
    </lineage>
</organism>
<evidence type="ECO:0000256" key="1">
    <source>
        <dbReference type="ARBA" id="ARBA00001947"/>
    </source>
</evidence>